<feature type="transmembrane region" description="Helical" evidence="1">
    <location>
        <begin position="21"/>
        <end position="39"/>
    </location>
</feature>
<sequence>MAYQKTQYYNQFFEGVQIKRMYIAHTFLLLVIRAIASFATCTSVEFLSRASNLLHYKWAIVCRCLTICWKKAEKSLSCTIFGPFHLQLMPYSRLQGTWKLHQFRCRNADVRSSAFSNTIAPSLPKDLKVLKGAT</sequence>
<keyword evidence="1" id="KW-0472">Membrane</keyword>
<reference evidence="2" key="1">
    <citation type="submission" date="2015-04" db="UniProtKB">
        <authorList>
            <consortium name="EnsemblPlants"/>
        </authorList>
    </citation>
    <scope>IDENTIFICATION</scope>
</reference>
<evidence type="ECO:0000256" key="1">
    <source>
        <dbReference type="SAM" id="Phobius"/>
    </source>
</evidence>
<dbReference type="Proteomes" id="UP000026961">
    <property type="component" value="Chromosome 10"/>
</dbReference>
<reference evidence="2" key="2">
    <citation type="submission" date="2018-05" db="EMBL/GenBank/DDBJ databases">
        <title>OgluRS3 (Oryza glumaepatula Reference Sequence Version 3).</title>
        <authorList>
            <person name="Zhang J."/>
            <person name="Kudrna D."/>
            <person name="Lee S."/>
            <person name="Talag J."/>
            <person name="Welchert J."/>
            <person name="Wing R.A."/>
        </authorList>
    </citation>
    <scope>NUCLEOTIDE SEQUENCE [LARGE SCALE GENOMIC DNA]</scope>
</reference>
<protein>
    <submittedName>
        <fullName evidence="2">Uncharacterized protein</fullName>
    </submittedName>
</protein>
<keyword evidence="3" id="KW-1185">Reference proteome</keyword>
<keyword evidence="1" id="KW-1133">Transmembrane helix</keyword>
<evidence type="ECO:0000313" key="2">
    <source>
        <dbReference type="EnsemblPlants" id="OGLUM10G12040.1"/>
    </source>
</evidence>
<dbReference type="AlphaFoldDB" id="A0A0E0BBB3"/>
<proteinExistence type="predicted"/>
<accession>A0A0E0BBB3</accession>
<evidence type="ECO:0000313" key="3">
    <source>
        <dbReference type="Proteomes" id="UP000026961"/>
    </source>
</evidence>
<name>A0A0E0BBB3_9ORYZ</name>
<dbReference type="Gramene" id="OGLUM10G12040.1">
    <property type="protein sequence ID" value="OGLUM10G12040.1"/>
    <property type="gene ID" value="OGLUM10G12040"/>
</dbReference>
<dbReference type="EnsemblPlants" id="OGLUM10G12040.1">
    <property type="protein sequence ID" value="OGLUM10G12040.1"/>
    <property type="gene ID" value="OGLUM10G12040"/>
</dbReference>
<dbReference type="HOGENOM" id="CLU_1899447_0_0_1"/>
<keyword evidence="1" id="KW-0812">Transmembrane</keyword>
<organism evidence="2">
    <name type="scientific">Oryza glumipatula</name>
    <dbReference type="NCBI Taxonomy" id="40148"/>
    <lineage>
        <taxon>Eukaryota</taxon>
        <taxon>Viridiplantae</taxon>
        <taxon>Streptophyta</taxon>
        <taxon>Embryophyta</taxon>
        <taxon>Tracheophyta</taxon>
        <taxon>Spermatophyta</taxon>
        <taxon>Magnoliopsida</taxon>
        <taxon>Liliopsida</taxon>
        <taxon>Poales</taxon>
        <taxon>Poaceae</taxon>
        <taxon>BOP clade</taxon>
        <taxon>Oryzoideae</taxon>
        <taxon>Oryzeae</taxon>
        <taxon>Oryzinae</taxon>
        <taxon>Oryza</taxon>
    </lineage>
</organism>